<gene>
    <name evidence="1" type="ORF">CKAH01_11407</name>
</gene>
<name>A0AAE0DE69_COLKA</name>
<evidence type="ECO:0000313" key="2">
    <source>
        <dbReference type="Proteomes" id="UP001281614"/>
    </source>
</evidence>
<dbReference type="EMBL" id="VYYT01000005">
    <property type="protein sequence ID" value="KAK2779148.1"/>
    <property type="molecule type" value="Genomic_DNA"/>
</dbReference>
<proteinExistence type="predicted"/>
<accession>A0AAE0DE69</accession>
<dbReference type="Proteomes" id="UP001281614">
    <property type="component" value="Unassembled WGS sequence"/>
</dbReference>
<evidence type="ECO:0000313" key="1">
    <source>
        <dbReference type="EMBL" id="KAK2779148.1"/>
    </source>
</evidence>
<protein>
    <submittedName>
        <fullName evidence="1">Uncharacterized protein</fullName>
    </submittedName>
</protein>
<comment type="caution">
    <text evidence="1">The sequence shown here is derived from an EMBL/GenBank/DDBJ whole genome shotgun (WGS) entry which is preliminary data.</text>
</comment>
<keyword evidence="2" id="KW-1185">Reference proteome</keyword>
<organism evidence="1 2">
    <name type="scientific">Colletotrichum kahawae</name>
    <name type="common">Coffee berry disease fungus</name>
    <dbReference type="NCBI Taxonomy" id="34407"/>
    <lineage>
        <taxon>Eukaryota</taxon>
        <taxon>Fungi</taxon>
        <taxon>Dikarya</taxon>
        <taxon>Ascomycota</taxon>
        <taxon>Pezizomycotina</taxon>
        <taxon>Sordariomycetes</taxon>
        <taxon>Hypocreomycetidae</taxon>
        <taxon>Glomerellales</taxon>
        <taxon>Glomerellaceae</taxon>
        <taxon>Colletotrichum</taxon>
        <taxon>Colletotrichum gloeosporioides species complex</taxon>
    </lineage>
</organism>
<reference evidence="1" key="1">
    <citation type="submission" date="2023-02" db="EMBL/GenBank/DDBJ databases">
        <title>Colletotrichum kahawae CIFC_Que2 genome sequencing and assembly.</title>
        <authorList>
            <person name="Baroncelli R."/>
        </authorList>
    </citation>
    <scope>NUCLEOTIDE SEQUENCE</scope>
    <source>
        <strain evidence="1">CIFC_Que2</strain>
    </source>
</reference>
<sequence length="221" mass="24844">MHGGKLIFQGNREVAPSLPSTFSNVKIEVEVKNEAGRWQRQHFDEFYAHHGLEPNSIISETRQFLYLEGLAMTINLSHGRIASSKDPAVATIHDMDFEDEGQFYFEVFSDENEAIYGFFTPTSDEEKGVLLDAEWDALIFKDDGGGTSLKVEELGTEIEIGFGDLNEQGTHDLLLMVLRRVDDEDGQAAYERLGTARIAIPKARDTSKAHLEVKGKSFRMQ</sequence>
<dbReference type="AlphaFoldDB" id="A0AAE0DE69"/>